<feature type="compositionally biased region" description="Polar residues" evidence="1">
    <location>
        <begin position="838"/>
        <end position="851"/>
    </location>
</feature>
<gene>
    <name evidence="3" type="ORF">CSKR_113856</name>
</gene>
<feature type="compositionally biased region" description="Polar residues" evidence="1">
    <location>
        <begin position="1080"/>
        <end position="1095"/>
    </location>
</feature>
<dbReference type="InterPro" id="IPR023298">
    <property type="entry name" value="ATPase_P-typ_TM_dom_sf"/>
</dbReference>
<dbReference type="OrthoDB" id="5568754at2759"/>
<name>A0A8T1M6Z5_CLOSI</name>
<feature type="region of interest" description="Disordered" evidence="1">
    <location>
        <begin position="1078"/>
        <end position="1125"/>
    </location>
</feature>
<dbReference type="InterPro" id="IPR039720">
    <property type="entry name" value="TMEM94"/>
</dbReference>
<feature type="transmembrane region" description="Helical" evidence="2">
    <location>
        <begin position="1548"/>
        <end position="1568"/>
    </location>
</feature>
<dbReference type="SUPFAM" id="SSF81665">
    <property type="entry name" value="Calcium ATPase, transmembrane domain M"/>
    <property type="match status" value="1"/>
</dbReference>
<dbReference type="PANTHER" id="PTHR13219:SF6">
    <property type="entry name" value="TRANSMEMBRANE PROTEIN 94"/>
    <property type="match status" value="1"/>
</dbReference>
<dbReference type="Gene3D" id="1.20.1110.10">
    <property type="entry name" value="Calcium-transporting ATPase, transmembrane domain"/>
    <property type="match status" value="1"/>
</dbReference>
<feature type="transmembrane region" description="Helical" evidence="2">
    <location>
        <begin position="1580"/>
        <end position="1599"/>
    </location>
</feature>
<evidence type="ECO:0000256" key="1">
    <source>
        <dbReference type="SAM" id="MobiDB-lite"/>
    </source>
</evidence>
<feature type="transmembrane region" description="Helical" evidence="2">
    <location>
        <begin position="233"/>
        <end position="250"/>
    </location>
</feature>
<feature type="transmembrane region" description="Helical" evidence="2">
    <location>
        <begin position="1421"/>
        <end position="1442"/>
    </location>
</feature>
<feature type="transmembrane region" description="Helical" evidence="2">
    <location>
        <begin position="173"/>
        <end position="197"/>
    </location>
</feature>
<accession>A0A8T1M6Z5</accession>
<feature type="region of interest" description="Disordered" evidence="1">
    <location>
        <begin position="775"/>
        <end position="798"/>
    </location>
</feature>
<proteinExistence type="predicted"/>
<feature type="non-terminal residue" evidence="3">
    <location>
        <position position="1"/>
    </location>
</feature>
<reference evidence="3 4" key="1">
    <citation type="journal article" date="2018" name="Biotechnol. Adv.">
        <title>Improved genomic resources and new bioinformatic workflow for the carcinogenic parasite Clonorchis sinensis: Biotechnological implications.</title>
        <authorList>
            <person name="Wang D."/>
            <person name="Korhonen P.K."/>
            <person name="Gasser R.B."/>
            <person name="Young N.D."/>
        </authorList>
    </citation>
    <scope>NUCLEOTIDE SEQUENCE [LARGE SCALE GENOMIC DNA]</scope>
    <source>
        <strain evidence="3">Cs-k2</strain>
    </source>
</reference>
<keyword evidence="4" id="KW-1185">Reference proteome</keyword>
<keyword evidence="2" id="KW-0472">Membrane</keyword>
<sequence>DVVLMLTLLVVPFFTLWLMHRRLRAPGSCAAFALKKLLSDLDMITSKNNAFSPVVYPAFDILPHLSSVMQSTFRDGRLVSVPIILLVPGDVVMIKPGQAFPEFCSPGDTLQESNGASHLARDLTDVCKKPMVHKLRKPIRALVAEAPFVHLLRRFEEARRPTKSNSSSPLGTFIRVFLMSTFVVRWILSFLFCVTLVVRTWITNSTTLLAPRPVLFSFTFSTLGRFLYCSSGLGLSVLWLYSVSLVCVRAERIIFQHKKRLRTEWDLSPSSSVPSSRVSVISLASDACGSLPGVQSDRRDLRSHLRTIWSKFCSAPDPAQEQQLLMLGAISSVCCVNQEGILSRPIPSPEKIFFFHRRRRRRNNHVRLNHHQIQRDQSVHSPNGTTHLSCVMTDGGFRSPLSTFAQREPRRHRLGKPPCELQSLTNQFSSTCVTHHVPLESIAAVYSERHSDRVGSFCSELEDRGIMHGSGDPYIIPMVLDLRTDDRWPYLPHFEKPRWVRFLSSLKPIGLSLLLNNCHSSVANERALVTDHLIASNAVARSADRLLPFTPLPFCLCGLAQQIGFQASASTAFVSCGCIGAHTFGSPTLPLPTKSLSENPPFPENISGIGLSHEECLPSIPNSSLSSCFAAVFRDSNSSGNYQLLSQGTGDMLSSLCSDLWDGRDVVPMHYAEKSSLLDFYNRTASAAFCIGFAYAPLLERPTICPSQSLVSDLADSSALVLLQLPRSNRLSALPSLLSHVPTPVHHFRRPYSAQLPRPTADYVLAQNSADASNELRDKHRSWHAGPQFAPRDHEQSDSRAIREDFFGASEPLHKEEEKTLVELVWSGGSVPAHSARSPCSSAHSTRSSGDISVDPRQLSSAVRSQIDDFFTPKETSYVKHEQESPSDHATPTELQTVIENQIFLGLISMQYQVNASVLETIRRLSQACIRFVHFSRENELRSRVFAERLGLECEWNCHISLASPGHANPSNSAAGHNSRVRDECLYSVSQLKEPFIHGSTASFHHTPGPVKKVALERSGSVPHALPSTINKSRTLIHSPSAMTVVPRAGTVGTKRSFDGYFSFGSPSPLDISLLHMRSDGSNMSQNDTNNNGRNTVSLHSDGSSTSSDTISSTSVEDETHNRERNDALRLSDYLTQNKSRLPCGIENIRPHLMHVDNVPLQVSLFTDCTPDTAYQMITILQEYGEIVCTVGSCLSVDNIQPLARGDVALLMLPILPQPCTIFKDNPSDDPPSVSSPLCSEPSFRRRPRKWYKRFSHRSHPIDSETIALETRKSQLRECITPIDSVELTSRIVSLLFPWVLDMQTHGFRIYPLVHEVRASVNNLYLLLTFSVLAPLSAALLQWLLLLVGLPSLPLITSPSSFVAHSSSSASTPDRVTVLWLPSQRLRMHLLPISDKELQQHSLVNLEEAVRLNHELAQSGFTAGQLLWLILFVVPALSLSLLDRQIERTRPLREPPTKRGTPVNLKKCIRTVVITALRFLPSVLVCAVCELSYFLFAPGFDSCNRIIVSSDNWTQSSETGVPLSNLSLASVPQCVIQLSVLTALVKDVVFFQLILCLVATSFVFANYGQHICKFRWSSNPSWCVSVFLILLLHSIYLTLRICFWTDLSSIRPRDCLSLGVFFAGLSWCPLLMVLNELVAWKERRLLMAEHRLARLYFGTKLGMYSPV</sequence>
<dbReference type="Proteomes" id="UP000286415">
    <property type="component" value="Unassembled WGS sequence"/>
</dbReference>
<feature type="transmembrane region" description="Helical" evidence="2">
    <location>
        <begin position="1619"/>
        <end position="1640"/>
    </location>
</feature>
<organism evidence="3 4">
    <name type="scientific">Clonorchis sinensis</name>
    <name type="common">Chinese liver fluke</name>
    <dbReference type="NCBI Taxonomy" id="79923"/>
    <lineage>
        <taxon>Eukaryota</taxon>
        <taxon>Metazoa</taxon>
        <taxon>Spiralia</taxon>
        <taxon>Lophotrochozoa</taxon>
        <taxon>Platyhelminthes</taxon>
        <taxon>Trematoda</taxon>
        <taxon>Digenea</taxon>
        <taxon>Opisthorchiida</taxon>
        <taxon>Opisthorchiata</taxon>
        <taxon>Opisthorchiidae</taxon>
        <taxon>Clonorchis</taxon>
    </lineage>
</organism>
<evidence type="ECO:0000313" key="4">
    <source>
        <dbReference type="Proteomes" id="UP000286415"/>
    </source>
</evidence>
<keyword evidence="2" id="KW-1133">Transmembrane helix</keyword>
<protein>
    <submittedName>
        <fullName evidence="3">Transmembrane protein 94</fullName>
    </submittedName>
</protein>
<evidence type="ECO:0000313" key="3">
    <source>
        <dbReference type="EMBL" id="KAG5444738.1"/>
    </source>
</evidence>
<feature type="compositionally biased region" description="Low complexity" evidence="1">
    <location>
        <begin position="1096"/>
        <end position="1115"/>
    </location>
</feature>
<feature type="region of interest" description="Disordered" evidence="1">
    <location>
        <begin position="833"/>
        <end position="858"/>
    </location>
</feature>
<reference evidence="3 4" key="2">
    <citation type="journal article" date="2021" name="Genomics">
        <title>High-quality reference genome for Clonorchis sinensis.</title>
        <authorList>
            <person name="Young N.D."/>
            <person name="Stroehlein A.J."/>
            <person name="Kinkar L."/>
            <person name="Wang T."/>
            <person name="Sohn W.M."/>
            <person name="Chang B.C.H."/>
            <person name="Kaur P."/>
            <person name="Weisz D."/>
            <person name="Dudchenko O."/>
            <person name="Aiden E.L."/>
            <person name="Korhonen P.K."/>
            <person name="Gasser R.B."/>
        </authorList>
    </citation>
    <scope>NUCLEOTIDE SEQUENCE [LARGE SCALE GENOMIC DNA]</scope>
    <source>
        <strain evidence="3">Cs-k2</strain>
    </source>
</reference>
<evidence type="ECO:0000256" key="2">
    <source>
        <dbReference type="SAM" id="Phobius"/>
    </source>
</evidence>
<feature type="transmembrane region" description="Helical" evidence="2">
    <location>
        <begin position="1476"/>
        <end position="1496"/>
    </location>
</feature>
<dbReference type="PANTHER" id="PTHR13219">
    <property type="entry name" value="TRANSMEMBRANE PROTEIN 94"/>
    <property type="match status" value="1"/>
</dbReference>
<dbReference type="EMBL" id="NIRI02000056">
    <property type="protein sequence ID" value="KAG5444738.1"/>
    <property type="molecule type" value="Genomic_DNA"/>
</dbReference>
<keyword evidence="2 3" id="KW-0812">Transmembrane</keyword>
<comment type="caution">
    <text evidence="3">The sequence shown here is derived from an EMBL/GenBank/DDBJ whole genome shotgun (WGS) entry which is preliminary data.</text>
</comment>